<accession>A0A6J6IMU5</accession>
<dbReference type="NCBIfam" id="NF040712">
    <property type="entry name" value="SepH"/>
    <property type="match status" value="1"/>
</dbReference>
<dbReference type="InterPro" id="IPR047682">
    <property type="entry name" value="SepH-like"/>
</dbReference>
<dbReference type="AlphaFoldDB" id="A0A6J6IMU5"/>
<name>A0A6J6IMU5_9ZZZZ</name>
<evidence type="ECO:0000313" key="2">
    <source>
        <dbReference type="EMBL" id="CAB4625882.1"/>
    </source>
</evidence>
<reference evidence="2" key="1">
    <citation type="submission" date="2020-05" db="EMBL/GenBank/DDBJ databases">
        <authorList>
            <person name="Chiriac C."/>
            <person name="Salcher M."/>
            <person name="Ghai R."/>
            <person name="Kavagutti S V."/>
        </authorList>
    </citation>
    <scope>NUCLEOTIDE SEQUENCE</scope>
</reference>
<feature type="domain" description="DUF3071" evidence="1">
    <location>
        <begin position="4"/>
        <end position="116"/>
    </location>
</feature>
<sequence>MALEPLSPREIQARVRAGADPGVIAAETGWPIDKVMRYAGPPLAEREFIVTQALNTELRRTGTAVSFADSVALVVAPTGFSPDDIAWDSFRREDGKWIVTAQLARWKHGEKAVFTYDHSGRNLHALDDVARRLLGVAPVGEMDFISETPIGVIIEEADIEVVEEHRPRLVAVPSLEVDIEETFVVDDLDTHEVISETVHVHQSETLMLPIQTQEPVVAQKSVAKKPVKTKGRRASIPTWDEILFGTSKNEDS</sequence>
<proteinExistence type="predicted"/>
<gene>
    <name evidence="2" type="ORF">UFOPK1908_01165</name>
</gene>
<evidence type="ECO:0000259" key="1">
    <source>
        <dbReference type="Pfam" id="PF11268"/>
    </source>
</evidence>
<dbReference type="EMBL" id="CAEZVB010000063">
    <property type="protein sequence ID" value="CAB4625882.1"/>
    <property type="molecule type" value="Genomic_DNA"/>
</dbReference>
<dbReference type="InterPro" id="IPR021421">
    <property type="entry name" value="DUF3071"/>
</dbReference>
<organism evidence="2">
    <name type="scientific">freshwater metagenome</name>
    <dbReference type="NCBI Taxonomy" id="449393"/>
    <lineage>
        <taxon>unclassified sequences</taxon>
        <taxon>metagenomes</taxon>
        <taxon>ecological metagenomes</taxon>
    </lineage>
</organism>
<dbReference type="Pfam" id="PF11268">
    <property type="entry name" value="DUF3071"/>
    <property type="match status" value="1"/>
</dbReference>
<protein>
    <submittedName>
        <fullName evidence="2">Unannotated protein</fullName>
    </submittedName>
</protein>